<accession>A0A7H0LHG0</accession>
<reference evidence="2 3" key="1">
    <citation type="submission" date="2020-09" db="EMBL/GenBank/DDBJ databases">
        <title>Sphingomonas sp., a new species isolated from pork steak.</title>
        <authorList>
            <person name="Heidler von Heilborn D."/>
        </authorList>
    </citation>
    <scope>NUCLEOTIDE SEQUENCE [LARGE SCALE GENOMIC DNA]</scope>
    <source>
        <strain evidence="3">S8-3T</strain>
    </source>
</reference>
<evidence type="ECO:0000313" key="3">
    <source>
        <dbReference type="Proteomes" id="UP000516148"/>
    </source>
</evidence>
<dbReference type="GO" id="GO:0004852">
    <property type="term" value="F:uroporphyrinogen-III synthase activity"/>
    <property type="evidence" value="ECO:0007669"/>
    <property type="project" value="InterPro"/>
</dbReference>
<dbReference type="KEGG" id="spap:H3Z74_20915"/>
<keyword evidence="3" id="KW-1185">Reference proteome</keyword>
<dbReference type="InterPro" id="IPR003754">
    <property type="entry name" value="4pyrrol_synth_uPrphyn_synth"/>
</dbReference>
<name>A0A7H0LHG0_9SPHN</name>
<dbReference type="Pfam" id="PF02602">
    <property type="entry name" value="HEM4"/>
    <property type="match status" value="1"/>
</dbReference>
<dbReference type="InterPro" id="IPR036108">
    <property type="entry name" value="4pyrrol_syn_uPrphyn_synt_sf"/>
</dbReference>
<dbReference type="SUPFAM" id="SSF69618">
    <property type="entry name" value="HemD-like"/>
    <property type="match status" value="1"/>
</dbReference>
<protein>
    <submittedName>
        <fullName evidence="2">Uroporphyrinogen-III synthase</fullName>
    </submittedName>
</protein>
<dbReference type="RefSeq" id="WP_187761436.1">
    <property type="nucleotide sequence ID" value="NZ_CP061038.1"/>
</dbReference>
<gene>
    <name evidence="2" type="ORF">H3Z74_20915</name>
</gene>
<sequence>MTRPVAVLRPEPGNAATAARAEALGLRVLRLPLFVVTPVAWAVPDASAYDALILTSANALRHGGAGLAALRALPVFAVGERTAESARDAGFDVMTTGTADLAALLTLAEAQGVANALHLGGRDRVAVQSPAIRSTIAIYASDAVAIAPDTLRLIDGSVALLHSARAARRLAALAGNRMSIRIAALSEAVNEAAGPGWAGHAVAARPDDDALLATARMLAD</sequence>
<proteinExistence type="predicted"/>
<feature type="domain" description="Tetrapyrrole biosynthesis uroporphyrinogen III synthase" evidence="1">
    <location>
        <begin position="16"/>
        <end position="212"/>
    </location>
</feature>
<evidence type="ECO:0000259" key="1">
    <source>
        <dbReference type="Pfam" id="PF02602"/>
    </source>
</evidence>
<dbReference type="Gene3D" id="3.40.50.10090">
    <property type="match status" value="1"/>
</dbReference>
<organism evidence="2 3">
    <name type="scientific">Sphingomonas alpina</name>
    <dbReference type="NCBI Taxonomy" id="653931"/>
    <lineage>
        <taxon>Bacteria</taxon>
        <taxon>Pseudomonadati</taxon>
        <taxon>Pseudomonadota</taxon>
        <taxon>Alphaproteobacteria</taxon>
        <taxon>Sphingomonadales</taxon>
        <taxon>Sphingomonadaceae</taxon>
        <taxon>Sphingomonas</taxon>
    </lineage>
</organism>
<dbReference type="EMBL" id="CP061038">
    <property type="protein sequence ID" value="QNQ09113.1"/>
    <property type="molecule type" value="Genomic_DNA"/>
</dbReference>
<evidence type="ECO:0000313" key="2">
    <source>
        <dbReference type="EMBL" id="QNQ09113.1"/>
    </source>
</evidence>
<dbReference type="GO" id="GO:0033014">
    <property type="term" value="P:tetrapyrrole biosynthetic process"/>
    <property type="evidence" value="ECO:0007669"/>
    <property type="project" value="InterPro"/>
</dbReference>
<dbReference type="AlphaFoldDB" id="A0A7H0LHG0"/>
<dbReference type="Proteomes" id="UP000516148">
    <property type="component" value="Chromosome"/>
</dbReference>